<dbReference type="Proteomes" id="UP000006352">
    <property type="component" value="Unassembled WGS sequence"/>
</dbReference>
<feature type="compositionally biased region" description="Acidic residues" evidence="1">
    <location>
        <begin position="278"/>
        <end position="289"/>
    </location>
</feature>
<dbReference type="InParanoid" id="J4ICF2"/>
<dbReference type="PANTHER" id="PTHR13391">
    <property type="entry name" value="MITOCHONDRIAL DISTRIBUTION REGULATOR MISATO"/>
    <property type="match status" value="1"/>
</dbReference>
<evidence type="ECO:0000256" key="1">
    <source>
        <dbReference type="SAM" id="MobiDB-lite"/>
    </source>
</evidence>
<dbReference type="GeneID" id="24101206"/>
<protein>
    <submittedName>
        <fullName evidence="2">Uncharacterized protein</fullName>
    </submittedName>
</protein>
<dbReference type="EMBL" id="HE797280">
    <property type="protein sequence ID" value="CCM06306.1"/>
    <property type="molecule type" value="Genomic_DNA"/>
</dbReference>
<dbReference type="OrthoDB" id="271881at2759"/>
<gene>
    <name evidence="2" type="ORF">FIBRA_08557</name>
</gene>
<proteinExistence type="predicted"/>
<dbReference type="GO" id="GO:0005737">
    <property type="term" value="C:cytoplasm"/>
    <property type="evidence" value="ECO:0007669"/>
    <property type="project" value="TreeGrafter"/>
</dbReference>
<dbReference type="RefSeq" id="XP_012185589.1">
    <property type="nucleotide sequence ID" value="XM_012330199.1"/>
</dbReference>
<dbReference type="GO" id="GO:0007005">
    <property type="term" value="P:mitochondrion organization"/>
    <property type="evidence" value="ECO:0007669"/>
    <property type="project" value="InterPro"/>
</dbReference>
<dbReference type="PANTHER" id="PTHR13391:SF0">
    <property type="entry name" value="PROTEIN MISATO HOMOLOG 1"/>
    <property type="match status" value="1"/>
</dbReference>
<dbReference type="HOGENOM" id="CLU_963240_0_0_1"/>
<feature type="region of interest" description="Disordered" evidence="1">
    <location>
        <begin position="269"/>
        <end position="289"/>
    </location>
</feature>
<sequence>MACGQDVGLANAVSDALALVGLDGLATLSVPVQAAGDWAGRMGVNPKSTYETSAVLATHIESATVPLRLKDSGYDLGSMCGALNCDGSMRFAHLSGVFPLDSPLEPERDFKRRLYDFSSLPSGATERLVSKRFWARVGLMRGDRQDTRLEYARMYVARGFSSSDRGVFERWSEGCRPMPYRIFAPAYPIPTSFPHIVAPTAVSPPRRPYSAPTVGALASVHTGADTARLFGGYAALVEDVGRRKPEVLAAVGLEGDEVEELRDALWELRDGYAGGEDGGGDEELGEDEE</sequence>
<organism evidence="2 3">
    <name type="scientific">Fibroporia radiculosa</name>
    <dbReference type="NCBI Taxonomy" id="599839"/>
    <lineage>
        <taxon>Eukaryota</taxon>
        <taxon>Fungi</taxon>
        <taxon>Dikarya</taxon>
        <taxon>Basidiomycota</taxon>
        <taxon>Agaricomycotina</taxon>
        <taxon>Agaricomycetes</taxon>
        <taxon>Polyporales</taxon>
        <taxon>Fibroporiaceae</taxon>
        <taxon>Fibroporia</taxon>
    </lineage>
</organism>
<dbReference type="InterPro" id="IPR049942">
    <property type="entry name" value="DML1/Misato"/>
</dbReference>
<dbReference type="STRING" id="599839.J4ICF2"/>
<reference evidence="2 3" key="1">
    <citation type="journal article" date="2012" name="Appl. Environ. Microbiol.">
        <title>Short-read sequencing for genomic analysis of the brown rot fungus Fibroporia radiculosa.</title>
        <authorList>
            <person name="Tang J.D."/>
            <person name="Perkins A.D."/>
            <person name="Sonstegard T.S."/>
            <person name="Schroeder S.G."/>
            <person name="Burgess S.C."/>
            <person name="Diehl S.V."/>
        </authorList>
    </citation>
    <scope>NUCLEOTIDE SEQUENCE [LARGE SCALE GENOMIC DNA]</scope>
    <source>
        <strain evidence="2 3">TFFH 294</strain>
    </source>
</reference>
<name>J4ICF2_9APHY</name>
<evidence type="ECO:0000313" key="2">
    <source>
        <dbReference type="EMBL" id="CCM06306.1"/>
    </source>
</evidence>
<evidence type="ECO:0000313" key="3">
    <source>
        <dbReference type="Proteomes" id="UP000006352"/>
    </source>
</evidence>
<keyword evidence="3" id="KW-1185">Reference proteome</keyword>
<accession>J4ICF2</accession>
<dbReference type="AlphaFoldDB" id="J4ICF2"/>